<dbReference type="SUPFAM" id="SSF56601">
    <property type="entry name" value="beta-lactamase/transpeptidase-like"/>
    <property type="match status" value="1"/>
</dbReference>
<dbReference type="EMBL" id="AZDJ01000001">
    <property type="protein sequence ID" value="KRK74380.1"/>
    <property type="molecule type" value="Genomic_DNA"/>
</dbReference>
<dbReference type="STRING" id="1291734.FD02_GL000985"/>
<accession>A0A0R1JTG5</accession>
<sequence>MWGLLVVLIALLAWRVVACRHHAGATPPAPQPTKRPSATAVQATIKRRWRRILDATDAPATVAIESRRYHLTVTATNQSRATFTTASIVKVAIVAALYHQHQVAGTAVTTAEQSAAKAAIEQSDNAAASQLYAAIHTTTGLTALFQALHMTHSQASPVGWTQTVTTAADQLKLLAAIFTADSDYLTAAARKQLRTMMGNVATDQAWGVAAGSTTYQLKNGWRENYRTNWVVNSIGHIGKGKDAATIAVLTTDNRSFKAGRQLVAQLTKAAANALKIAN</sequence>
<dbReference type="Pfam" id="PF13354">
    <property type="entry name" value="Beta-lactamase2"/>
    <property type="match status" value="1"/>
</dbReference>
<comment type="caution">
    <text evidence="2">The sequence shown here is derived from an EMBL/GenBank/DDBJ whole genome shotgun (WGS) entry which is preliminary data.</text>
</comment>
<reference evidence="2 3" key="1">
    <citation type="journal article" date="2015" name="Genome Announc.">
        <title>Expanding the biotechnology potential of lactobacilli through comparative genomics of 213 strains and associated genera.</title>
        <authorList>
            <person name="Sun Z."/>
            <person name="Harris H.M."/>
            <person name="McCann A."/>
            <person name="Guo C."/>
            <person name="Argimon S."/>
            <person name="Zhang W."/>
            <person name="Yang X."/>
            <person name="Jeffery I.B."/>
            <person name="Cooney J.C."/>
            <person name="Kagawa T.F."/>
            <person name="Liu W."/>
            <person name="Song Y."/>
            <person name="Salvetti E."/>
            <person name="Wrobel A."/>
            <person name="Rasinkangas P."/>
            <person name="Parkhill J."/>
            <person name="Rea M.C."/>
            <person name="O'Sullivan O."/>
            <person name="Ritari J."/>
            <person name="Douillard F.P."/>
            <person name="Paul Ross R."/>
            <person name="Yang R."/>
            <person name="Briner A.E."/>
            <person name="Felis G.E."/>
            <person name="de Vos W.M."/>
            <person name="Barrangou R."/>
            <person name="Klaenhammer T.R."/>
            <person name="Caufield P.W."/>
            <person name="Cui Y."/>
            <person name="Zhang H."/>
            <person name="O'Toole P.W."/>
        </authorList>
    </citation>
    <scope>NUCLEOTIDE SEQUENCE [LARGE SCALE GENOMIC DNA]</scope>
    <source>
        <strain evidence="2 3">JCM 17158</strain>
    </source>
</reference>
<proteinExistence type="predicted"/>
<dbReference type="InterPro" id="IPR000871">
    <property type="entry name" value="Beta-lactam_class-A"/>
</dbReference>
<dbReference type="InterPro" id="IPR012338">
    <property type="entry name" value="Beta-lactam/transpept-like"/>
</dbReference>
<evidence type="ECO:0000313" key="3">
    <source>
        <dbReference type="Proteomes" id="UP000051804"/>
    </source>
</evidence>
<name>A0A0R1JTG5_9LACO</name>
<dbReference type="InterPro" id="IPR045155">
    <property type="entry name" value="Beta-lactam_cat"/>
</dbReference>
<evidence type="ECO:0000313" key="2">
    <source>
        <dbReference type="EMBL" id="KRK74380.1"/>
    </source>
</evidence>
<keyword evidence="3" id="KW-1185">Reference proteome</keyword>
<organism evidence="2 3">
    <name type="scientific">Lacticaseibacillus nasuensis JCM 17158</name>
    <dbReference type="NCBI Taxonomy" id="1291734"/>
    <lineage>
        <taxon>Bacteria</taxon>
        <taxon>Bacillati</taxon>
        <taxon>Bacillota</taxon>
        <taxon>Bacilli</taxon>
        <taxon>Lactobacillales</taxon>
        <taxon>Lactobacillaceae</taxon>
        <taxon>Lacticaseibacillus</taxon>
    </lineage>
</organism>
<dbReference type="Proteomes" id="UP000051804">
    <property type="component" value="Unassembled WGS sequence"/>
</dbReference>
<dbReference type="GO" id="GO:0030655">
    <property type="term" value="P:beta-lactam antibiotic catabolic process"/>
    <property type="evidence" value="ECO:0007669"/>
    <property type="project" value="InterPro"/>
</dbReference>
<protein>
    <submittedName>
        <fullName evidence="2">Beta-lactamase class a</fullName>
    </submittedName>
</protein>
<evidence type="ECO:0000259" key="1">
    <source>
        <dbReference type="Pfam" id="PF13354"/>
    </source>
</evidence>
<gene>
    <name evidence="2" type="ORF">FD02_GL000985</name>
</gene>
<dbReference type="PATRIC" id="fig|1291734.4.peg.1011"/>
<dbReference type="PANTHER" id="PTHR35333:SF3">
    <property type="entry name" value="BETA-LACTAMASE-TYPE TRANSPEPTIDASE FOLD CONTAINING PROTEIN"/>
    <property type="match status" value="1"/>
</dbReference>
<dbReference type="PANTHER" id="PTHR35333">
    <property type="entry name" value="BETA-LACTAMASE"/>
    <property type="match status" value="1"/>
</dbReference>
<dbReference type="Gene3D" id="3.40.710.10">
    <property type="entry name" value="DD-peptidase/beta-lactamase superfamily"/>
    <property type="match status" value="1"/>
</dbReference>
<dbReference type="GO" id="GO:0008800">
    <property type="term" value="F:beta-lactamase activity"/>
    <property type="evidence" value="ECO:0007669"/>
    <property type="project" value="InterPro"/>
</dbReference>
<dbReference type="AlphaFoldDB" id="A0A0R1JTG5"/>
<dbReference type="GO" id="GO:0046677">
    <property type="term" value="P:response to antibiotic"/>
    <property type="evidence" value="ECO:0007669"/>
    <property type="project" value="InterPro"/>
</dbReference>
<feature type="domain" description="Beta-lactamase class A catalytic" evidence="1">
    <location>
        <begin position="114"/>
        <end position="204"/>
    </location>
</feature>